<accession>A0A150WKC8</accession>
<feature type="signal peptide" evidence="1">
    <location>
        <begin position="1"/>
        <end position="21"/>
    </location>
</feature>
<feature type="domain" description="Fido" evidence="2">
    <location>
        <begin position="262"/>
        <end position="412"/>
    </location>
</feature>
<dbReference type="Pfam" id="PF02661">
    <property type="entry name" value="Fic"/>
    <property type="match status" value="1"/>
</dbReference>
<protein>
    <recommendedName>
        <fullName evidence="2">Fido domain-containing protein</fullName>
    </recommendedName>
</protein>
<comment type="caution">
    <text evidence="3">The sequence shown here is derived from an EMBL/GenBank/DDBJ whole genome shotgun (WGS) entry which is preliminary data.</text>
</comment>
<organism evidence="3 4">
    <name type="scientific">Bdellovibrio bacteriovorus</name>
    <dbReference type="NCBI Taxonomy" id="959"/>
    <lineage>
        <taxon>Bacteria</taxon>
        <taxon>Pseudomonadati</taxon>
        <taxon>Bdellovibrionota</taxon>
        <taxon>Bdellovibrionia</taxon>
        <taxon>Bdellovibrionales</taxon>
        <taxon>Pseudobdellovibrionaceae</taxon>
        <taxon>Bdellovibrio</taxon>
    </lineage>
</organism>
<keyword evidence="1" id="KW-0732">Signal</keyword>
<keyword evidence="4" id="KW-1185">Reference proteome</keyword>
<dbReference type="Gene3D" id="1.10.3290.10">
    <property type="entry name" value="Fido-like domain"/>
    <property type="match status" value="1"/>
</dbReference>
<name>A0A150WKC8_BDEBC</name>
<evidence type="ECO:0000259" key="2">
    <source>
        <dbReference type="PROSITE" id="PS51459"/>
    </source>
</evidence>
<sequence>MFRKTLGMWIVLLIAATQAQAAVMCDYVFINPTVAARPVGFGLRSESGHITPVELAKFRQTKTELWRTLEKLPAERRKNVEHLLASIEFFDYTHLAAKLVPNFLSGGKESFDFTNLYDSTYAWSEVKGAPFKGFLNARDNFLRKETPKVSADLLLEIHKRAMIDGVEGIKAEQLGLWRNGHWLGNASGQTALSKKEIANIDSNPYLLFEKNPFDYSAGNGPTLLWENVTVWGSLRDMKASVDYSSRTAGYIHYPFVITPKQETIDLIKDSHPQLWQNIQNYRAKYGVNSRGKGPDGLEAAFTKALVEARFARYEKDRAELGEVKIGINENKYIDLIADLQRDLVAIHPVLNGNGRTTRLLMNYLLTKEGLPPVRLVDPFLDVQVSQQEWREYVHKGVVNSAKLQADVLYRVQNGLVVEHSPELIYPGIAATVNISMRKQGSKTTVQNYAKATVDGAQFNAFIKAQMAAHPNLRQELDNNRLQTMSQLNELFMEFYRTKTVRYILEKDGKAEDASLRFVDPDFIQTFGINRSASKERWQAKIDRWYDKEMLVWRGLANKHSQPSNQELLEYFKSPTTHLVSNRVLSAVYRDRKPLLEAIKEDFEFYNQELLNGKIIEMAVDHHRSGPRYGDSYGYSTSKREVVGKAFAMGAMVVGKYGDHTNKEAQNMLQSRINVASYRAIKDVDLGRLKAIDPEFSYIYGRQAEVMGIGGTDADAVMLIQRIDAKGNVIETFLRNTEKPSEILLIEGRYVPSEGPLPPGKIKARYSIL</sequence>
<gene>
    <name evidence="3" type="ORF">AZI86_13920</name>
</gene>
<dbReference type="AlphaFoldDB" id="A0A150WKC8"/>
<dbReference type="OrthoDB" id="9807853at2"/>
<dbReference type="InterPro" id="IPR003812">
    <property type="entry name" value="Fido"/>
</dbReference>
<dbReference type="Proteomes" id="UP000075320">
    <property type="component" value="Unassembled WGS sequence"/>
</dbReference>
<evidence type="ECO:0000256" key="1">
    <source>
        <dbReference type="SAM" id="SignalP"/>
    </source>
</evidence>
<reference evidence="3 4" key="1">
    <citation type="submission" date="2016-03" db="EMBL/GenBank/DDBJ databases">
        <authorList>
            <person name="Ploux O."/>
        </authorList>
    </citation>
    <scope>NUCLEOTIDE SEQUENCE [LARGE SCALE GENOMIC DNA]</scope>
    <source>
        <strain evidence="3 4">R0</strain>
    </source>
</reference>
<proteinExistence type="predicted"/>
<dbReference type="PROSITE" id="PS51459">
    <property type="entry name" value="FIDO"/>
    <property type="match status" value="1"/>
</dbReference>
<dbReference type="InterPro" id="IPR036597">
    <property type="entry name" value="Fido-like_dom_sf"/>
</dbReference>
<evidence type="ECO:0000313" key="3">
    <source>
        <dbReference type="EMBL" id="KYG64144.1"/>
    </source>
</evidence>
<dbReference type="RefSeq" id="WP_061836110.1">
    <property type="nucleotide sequence ID" value="NZ_LUKE01000003.1"/>
</dbReference>
<dbReference type="SUPFAM" id="SSF140931">
    <property type="entry name" value="Fic-like"/>
    <property type="match status" value="1"/>
</dbReference>
<evidence type="ECO:0000313" key="4">
    <source>
        <dbReference type="Proteomes" id="UP000075320"/>
    </source>
</evidence>
<feature type="chain" id="PRO_5007573245" description="Fido domain-containing protein" evidence="1">
    <location>
        <begin position="22"/>
        <end position="768"/>
    </location>
</feature>
<dbReference type="EMBL" id="LUKE01000003">
    <property type="protein sequence ID" value="KYG64144.1"/>
    <property type="molecule type" value="Genomic_DNA"/>
</dbReference>